<feature type="region of interest" description="Disordered" evidence="6">
    <location>
        <begin position="306"/>
        <end position="332"/>
    </location>
</feature>
<dbReference type="InterPro" id="IPR008271">
    <property type="entry name" value="Ser/Thr_kinase_AS"/>
</dbReference>
<evidence type="ECO:0000256" key="2">
    <source>
        <dbReference type="ARBA" id="ARBA00022741"/>
    </source>
</evidence>
<evidence type="ECO:0000256" key="4">
    <source>
        <dbReference type="PROSITE-ProRule" id="PRU10141"/>
    </source>
</evidence>
<evidence type="ECO:0000256" key="5">
    <source>
        <dbReference type="RuleBase" id="RU000304"/>
    </source>
</evidence>
<dbReference type="Gene3D" id="1.10.510.10">
    <property type="entry name" value="Transferase(Phosphotransferase) domain 1"/>
    <property type="match status" value="1"/>
</dbReference>
<evidence type="ECO:0000256" key="3">
    <source>
        <dbReference type="ARBA" id="ARBA00022840"/>
    </source>
</evidence>
<dbReference type="InterPro" id="IPR050235">
    <property type="entry name" value="CK1_Ser-Thr_kinase"/>
</dbReference>
<protein>
    <recommendedName>
        <fullName evidence="1">non-specific serine/threonine protein kinase</fullName>
        <ecNumber evidence="1">2.7.11.1</ecNumber>
    </recommendedName>
</protein>
<dbReference type="InterPro" id="IPR011009">
    <property type="entry name" value="Kinase-like_dom_sf"/>
</dbReference>
<keyword evidence="2 4" id="KW-0547">Nucleotide-binding</keyword>
<keyword evidence="8" id="KW-0808">Transferase</keyword>
<keyword evidence="5" id="KW-0723">Serine/threonine-protein kinase</keyword>
<dbReference type="EMBL" id="AP029266">
    <property type="protein sequence ID" value="BFG03071.1"/>
    <property type="molecule type" value="Genomic_DNA"/>
</dbReference>
<dbReference type="CDD" id="cd14016">
    <property type="entry name" value="STKc_CK1"/>
    <property type="match status" value="1"/>
</dbReference>
<gene>
    <name evidence="8" type="ORF">DMAD_02417</name>
</gene>
<dbReference type="Pfam" id="PF00069">
    <property type="entry name" value="Pkinase"/>
    <property type="match status" value="1"/>
</dbReference>
<evidence type="ECO:0000256" key="1">
    <source>
        <dbReference type="ARBA" id="ARBA00012513"/>
    </source>
</evidence>
<dbReference type="InterPro" id="IPR000719">
    <property type="entry name" value="Prot_kinase_dom"/>
</dbReference>
<proteinExistence type="inferred from homology"/>
<keyword evidence="8" id="KW-0418">Kinase</keyword>
<keyword evidence="9" id="KW-1185">Reference proteome</keyword>
<dbReference type="EC" id="2.7.11.1" evidence="1"/>
<comment type="similarity">
    <text evidence="5">Belongs to the protein kinase superfamily.</text>
</comment>
<dbReference type="GO" id="GO:0004674">
    <property type="term" value="F:protein serine/threonine kinase activity"/>
    <property type="evidence" value="ECO:0007669"/>
    <property type="project" value="UniProtKB-KW"/>
</dbReference>
<dbReference type="PROSITE" id="PS00107">
    <property type="entry name" value="PROTEIN_KINASE_ATP"/>
    <property type="match status" value="1"/>
</dbReference>
<sequence length="358" mass="41749">MEQMKKRTAEIRVGGYKVLRQIGSGSFGDVYLGLYLWSGENVAIKVESTTVAQPQLSYERRVYRALRPALGLPRIRFFCKMPKYNAMVMDLQGPSLERLFQFCERAFTMKTVLMLAEQMISRVEYVHKQGFVHRDIKPDNFLMGLSRQAKIVYLIDFGLAKKYLDTTTGVHMPYREERSLTGTARYASIRSHAGVEQSRRDDLVSVGYVLMYFNRGTLPWQNIKASTKRQKFERIHEIKLSISDGVLCEGFPCEFPKYLNYCRGLGFYDKPDYAMLIRMYRMLRLGLNYADGRIFDWDMLTMKNHNRQRNPGTAERVNPEPNEPDDGRSGLPIVRDENYNRWNYMCRARPTHTFLDAP</sequence>
<feature type="domain" description="Protein kinase" evidence="7">
    <location>
        <begin position="16"/>
        <end position="283"/>
    </location>
</feature>
<dbReference type="AlphaFoldDB" id="A0AAU9G6D0"/>
<organism evidence="8 9">
    <name type="scientific">Drosophila madeirensis</name>
    <name type="common">Fruit fly</name>
    <dbReference type="NCBI Taxonomy" id="30013"/>
    <lineage>
        <taxon>Eukaryota</taxon>
        <taxon>Metazoa</taxon>
        <taxon>Ecdysozoa</taxon>
        <taxon>Arthropoda</taxon>
        <taxon>Hexapoda</taxon>
        <taxon>Insecta</taxon>
        <taxon>Pterygota</taxon>
        <taxon>Neoptera</taxon>
        <taxon>Endopterygota</taxon>
        <taxon>Diptera</taxon>
        <taxon>Brachycera</taxon>
        <taxon>Muscomorpha</taxon>
        <taxon>Ephydroidea</taxon>
        <taxon>Drosophilidae</taxon>
        <taxon>Drosophila</taxon>
        <taxon>Sophophora</taxon>
    </lineage>
</organism>
<dbReference type="PANTHER" id="PTHR11909">
    <property type="entry name" value="CASEIN KINASE-RELATED"/>
    <property type="match status" value="1"/>
</dbReference>
<feature type="binding site" evidence="4">
    <location>
        <position position="45"/>
    </location>
    <ligand>
        <name>ATP</name>
        <dbReference type="ChEBI" id="CHEBI:30616"/>
    </ligand>
</feature>
<dbReference type="Proteomes" id="UP001500889">
    <property type="component" value="Chromosome A"/>
</dbReference>
<keyword evidence="3 4" id="KW-0067">ATP-binding</keyword>
<dbReference type="PROSITE" id="PS50011">
    <property type="entry name" value="PROTEIN_KINASE_DOM"/>
    <property type="match status" value="1"/>
</dbReference>
<reference evidence="8 9" key="1">
    <citation type="submission" date="2024-02" db="EMBL/GenBank/DDBJ databases">
        <title>A chromosome-level genome assembly of Drosophila madeirensis, a fruit fly species endemic to Madeira island.</title>
        <authorList>
            <person name="Tomihara K."/>
            <person name="Llopart A."/>
            <person name="Yamamoto D."/>
        </authorList>
    </citation>
    <scope>NUCLEOTIDE SEQUENCE [LARGE SCALE GENOMIC DNA]</scope>
    <source>
        <strain evidence="8 9">RF1</strain>
    </source>
</reference>
<evidence type="ECO:0000256" key="6">
    <source>
        <dbReference type="SAM" id="MobiDB-lite"/>
    </source>
</evidence>
<dbReference type="SMART" id="SM00220">
    <property type="entry name" value="S_TKc"/>
    <property type="match status" value="1"/>
</dbReference>
<evidence type="ECO:0000313" key="9">
    <source>
        <dbReference type="Proteomes" id="UP001500889"/>
    </source>
</evidence>
<dbReference type="SUPFAM" id="SSF56112">
    <property type="entry name" value="Protein kinase-like (PK-like)"/>
    <property type="match status" value="1"/>
</dbReference>
<evidence type="ECO:0000259" key="7">
    <source>
        <dbReference type="PROSITE" id="PS50011"/>
    </source>
</evidence>
<accession>A0AAU9G6D0</accession>
<name>A0AAU9G6D0_DROMD</name>
<evidence type="ECO:0000313" key="8">
    <source>
        <dbReference type="EMBL" id="BFG03071.1"/>
    </source>
</evidence>
<dbReference type="GO" id="GO:0005524">
    <property type="term" value="F:ATP binding"/>
    <property type="evidence" value="ECO:0007669"/>
    <property type="project" value="UniProtKB-UniRule"/>
</dbReference>
<dbReference type="PROSITE" id="PS00108">
    <property type="entry name" value="PROTEIN_KINASE_ST"/>
    <property type="match status" value="1"/>
</dbReference>
<dbReference type="FunFam" id="1.10.510.10:FF:000596">
    <property type="entry name" value="CK1 family protein kinase"/>
    <property type="match status" value="1"/>
</dbReference>
<dbReference type="InterPro" id="IPR017441">
    <property type="entry name" value="Protein_kinase_ATP_BS"/>
</dbReference>